<organism evidence="2">
    <name type="scientific">Siphoviridae sp. ctwQT14</name>
    <dbReference type="NCBI Taxonomy" id="2827971"/>
    <lineage>
        <taxon>Viruses</taxon>
        <taxon>Duplodnaviria</taxon>
        <taxon>Heunggongvirae</taxon>
        <taxon>Uroviricota</taxon>
        <taxon>Caudoviricetes</taxon>
    </lineage>
</organism>
<evidence type="ECO:0000313" key="2">
    <source>
        <dbReference type="EMBL" id="DAF63601.1"/>
    </source>
</evidence>
<proteinExistence type="predicted"/>
<sequence length="284" mass="33270">MSEQINEQVLDFQEPVKTITATEALKSKSNFEQFIYENQTDIYALFQDSQQPLRIISSQLTQSIEGFVNIFQKVKSLSELDKNLTPSMLWVVANEKQEWLDLINTLNYLLKKNCCLYVIKASLEEDNIEYTILTETKINRNRLVMTNTKQLQKEYWQRYAEICDAEGNPDFQVEAHPRHFQYIPVGKTGIQIVQTINTPLKMVASELFITNDIDKKIFDKIYTHKEDIEAEFGNLSWQRNEGKKSARIRFFVDIDIMDKNNWDAAIKEQLKIAEKIAEVMCKYI</sequence>
<dbReference type="InterPro" id="IPR025364">
    <property type="entry name" value="DUF4268"/>
</dbReference>
<accession>A0A8S5TK96</accession>
<evidence type="ECO:0000259" key="1">
    <source>
        <dbReference type="Pfam" id="PF14088"/>
    </source>
</evidence>
<name>A0A8S5TK96_9CAUD</name>
<protein>
    <recommendedName>
        <fullName evidence="1">DUF4268 domain-containing protein</fullName>
    </recommendedName>
</protein>
<dbReference type="EMBL" id="BK032842">
    <property type="protein sequence ID" value="DAF63601.1"/>
    <property type="molecule type" value="Genomic_DNA"/>
</dbReference>
<reference evidence="2" key="1">
    <citation type="journal article" date="2021" name="Proc. Natl. Acad. Sci. U.S.A.">
        <title>A Catalog of Tens of Thousands of Viruses from Human Metagenomes Reveals Hidden Associations with Chronic Diseases.</title>
        <authorList>
            <person name="Tisza M.J."/>
            <person name="Buck C.B."/>
        </authorList>
    </citation>
    <scope>NUCLEOTIDE SEQUENCE</scope>
    <source>
        <strain evidence="2">CtwQT14</strain>
    </source>
</reference>
<feature type="domain" description="DUF4268" evidence="1">
    <location>
        <begin position="151"/>
        <end position="283"/>
    </location>
</feature>
<dbReference type="Pfam" id="PF14088">
    <property type="entry name" value="DUF4268"/>
    <property type="match status" value="1"/>
</dbReference>